<gene>
    <name evidence="1" type="ORF">ACFOKC_01805</name>
</gene>
<protein>
    <recommendedName>
        <fullName evidence="3">Polysaccharide deacetylase</fullName>
    </recommendedName>
</protein>
<accession>A0ABD5NB06</accession>
<name>A0ABD5NB06_9EURY</name>
<evidence type="ECO:0008006" key="3">
    <source>
        <dbReference type="Google" id="ProtNLM"/>
    </source>
</evidence>
<dbReference type="RefSeq" id="WP_232572398.1">
    <property type="nucleotide sequence ID" value="NZ_CP089466.1"/>
</dbReference>
<keyword evidence="2" id="KW-1185">Reference proteome</keyword>
<reference evidence="1 2" key="1">
    <citation type="journal article" date="2019" name="Int. J. Syst. Evol. Microbiol.">
        <title>The Global Catalogue of Microorganisms (GCM) 10K type strain sequencing project: providing services to taxonomists for standard genome sequencing and annotation.</title>
        <authorList>
            <consortium name="The Broad Institute Genomics Platform"/>
            <consortium name="The Broad Institute Genome Sequencing Center for Infectious Disease"/>
            <person name="Wu L."/>
            <person name="Ma J."/>
        </authorList>
    </citation>
    <scope>NUCLEOTIDE SEQUENCE [LARGE SCALE GENOMIC DNA]</scope>
    <source>
        <strain evidence="1 2">CGMCC 1.12562</strain>
    </source>
</reference>
<dbReference type="GeneID" id="69117639"/>
<dbReference type="Proteomes" id="UP001595660">
    <property type="component" value="Unassembled WGS sequence"/>
</dbReference>
<evidence type="ECO:0000313" key="2">
    <source>
        <dbReference type="Proteomes" id="UP001595660"/>
    </source>
</evidence>
<dbReference type="EMBL" id="JBHRWN010000002">
    <property type="protein sequence ID" value="MFC3476453.1"/>
    <property type="molecule type" value="Genomic_DNA"/>
</dbReference>
<dbReference type="AlphaFoldDB" id="A0ABD5NB06"/>
<sequence length="263" mass="29479">MTGEFTTAAYCDLLDAIDAGGYETLTVREYLARDDLPERFVVLRHDVDRKPENAAKMAALEAERGVRSTYYYRTKTFTADSVERVSSLGHEVGYHYEDYVRARGDVAAAHRLFATHLRMFRRVCDVDTVCMHGNPLSKHDNRDMWTVDGAPGFADYGLLGEAYLSMSFEDVTYFSDTGRTWRDGPLKIKDHTMGEGEKTVAADATSELAALFRDGELDRACVLAHPDRWADSLPELVAARSKDRAVNLVKRGMRLLDYGAVSS</sequence>
<proteinExistence type="predicted"/>
<evidence type="ECO:0000313" key="1">
    <source>
        <dbReference type="EMBL" id="MFC3476453.1"/>
    </source>
</evidence>
<comment type="caution">
    <text evidence="1">The sequence shown here is derived from an EMBL/GenBank/DDBJ whole genome shotgun (WGS) entry which is preliminary data.</text>
</comment>
<organism evidence="1 2">
    <name type="scientific">Halobacterium litoreum</name>
    <dbReference type="NCBI Taxonomy" id="2039234"/>
    <lineage>
        <taxon>Archaea</taxon>
        <taxon>Methanobacteriati</taxon>
        <taxon>Methanobacteriota</taxon>
        <taxon>Stenosarchaea group</taxon>
        <taxon>Halobacteria</taxon>
        <taxon>Halobacteriales</taxon>
        <taxon>Halobacteriaceae</taxon>
        <taxon>Halobacterium</taxon>
    </lineage>
</organism>